<dbReference type="Proteomes" id="UP000327044">
    <property type="component" value="Unassembled WGS sequence"/>
</dbReference>
<protein>
    <recommendedName>
        <fullName evidence="5">Endonuclease-reverse transcriptase</fullName>
    </recommendedName>
</protein>
<gene>
    <name evidence="3" type="ORF">PPYR_06041</name>
</gene>
<keyword evidence="4" id="KW-1185">Reference proteome</keyword>
<dbReference type="PANTHER" id="PTHR37445:SF3">
    <property type="entry name" value="ZINC FINGER PHD-TYPE DOMAIN-CONTAINING PROTEIN"/>
    <property type="match status" value="1"/>
</dbReference>
<evidence type="ECO:0000256" key="2">
    <source>
        <dbReference type="SAM" id="MobiDB-lite"/>
    </source>
</evidence>
<evidence type="ECO:0000256" key="1">
    <source>
        <dbReference type="SAM" id="Coils"/>
    </source>
</evidence>
<organism evidence="3 4">
    <name type="scientific">Photinus pyralis</name>
    <name type="common">Common eastern firefly</name>
    <name type="synonym">Lampyris pyralis</name>
    <dbReference type="NCBI Taxonomy" id="7054"/>
    <lineage>
        <taxon>Eukaryota</taxon>
        <taxon>Metazoa</taxon>
        <taxon>Ecdysozoa</taxon>
        <taxon>Arthropoda</taxon>
        <taxon>Hexapoda</taxon>
        <taxon>Insecta</taxon>
        <taxon>Pterygota</taxon>
        <taxon>Neoptera</taxon>
        <taxon>Endopterygota</taxon>
        <taxon>Coleoptera</taxon>
        <taxon>Polyphaga</taxon>
        <taxon>Elateriformia</taxon>
        <taxon>Elateroidea</taxon>
        <taxon>Lampyridae</taxon>
        <taxon>Lampyrinae</taxon>
        <taxon>Photinus</taxon>
    </lineage>
</organism>
<sequence>MTIDTSELCKIFDNFKRELKEEMEHIIRKEIHTLNIPAYIEGSNNRFKLLKSENRALKQTVNQQQKLIEQIRRQNNVVIFGMRESDENYDTLETGVIDLFNNVSQTKITRDNLNYIRRVGQKSTKIRPTIVSFTSNICKAMVLRNAFKLKGSKVYISEDYDKEAQEQRKELLAMQAKLKRAGQECKIRRNGLLINGKFWHVSEIVASEKYREGETAEDAENFAGELEKVKKRKRITGEEAKKSGSSTSNITDFFRPRTNSGSSTKSIKL</sequence>
<feature type="coiled-coil region" evidence="1">
    <location>
        <begin position="157"/>
        <end position="184"/>
    </location>
</feature>
<accession>A0A5N4ASJ6</accession>
<evidence type="ECO:0008006" key="5">
    <source>
        <dbReference type="Google" id="ProtNLM"/>
    </source>
</evidence>
<keyword evidence="1" id="KW-0175">Coiled coil</keyword>
<evidence type="ECO:0000313" key="3">
    <source>
        <dbReference type="EMBL" id="KAB0800301.1"/>
    </source>
</evidence>
<name>A0A5N4ASJ6_PHOPY</name>
<comment type="caution">
    <text evidence="3">The sequence shown here is derived from an EMBL/GenBank/DDBJ whole genome shotgun (WGS) entry which is preliminary data.</text>
</comment>
<feature type="region of interest" description="Disordered" evidence="2">
    <location>
        <begin position="233"/>
        <end position="269"/>
    </location>
</feature>
<dbReference type="PANTHER" id="PTHR37445">
    <property type="entry name" value="PROTEIN CBG24663"/>
    <property type="match status" value="1"/>
</dbReference>
<feature type="compositionally biased region" description="Polar residues" evidence="2">
    <location>
        <begin position="243"/>
        <end position="269"/>
    </location>
</feature>
<evidence type="ECO:0000313" key="4">
    <source>
        <dbReference type="Proteomes" id="UP000327044"/>
    </source>
</evidence>
<reference evidence="3 4" key="1">
    <citation type="journal article" date="2018" name="Elife">
        <title>Firefly genomes illuminate parallel origins of bioluminescence in beetles.</title>
        <authorList>
            <person name="Fallon T.R."/>
            <person name="Lower S.E."/>
            <person name="Chang C.H."/>
            <person name="Bessho-Uehara M."/>
            <person name="Martin G.J."/>
            <person name="Bewick A.J."/>
            <person name="Behringer M."/>
            <person name="Debat H.J."/>
            <person name="Wong I."/>
            <person name="Day J.C."/>
            <person name="Suvorov A."/>
            <person name="Silva C.J."/>
            <person name="Stanger-Hall K.F."/>
            <person name="Hall D.W."/>
            <person name="Schmitz R.J."/>
            <person name="Nelson D.R."/>
            <person name="Lewis S.M."/>
            <person name="Shigenobu S."/>
            <person name="Bybee S.M."/>
            <person name="Larracuente A.M."/>
            <person name="Oba Y."/>
            <person name="Weng J.K."/>
        </authorList>
    </citation>
    <scope>NUCLEOTIDE SEQUENCE [LARGE SCALE GENOMIC DNA]</scope>
    <source>
        <strain evidence="3">1611_PpyrPB1</strain>
        <tissue evidence="3">Whole body</tissue>
    </source>
</reference>
<dbReference type="EMBL" id="VVIM01000004">
    <property type="protein sequence ID" value="KAB0800301.1"/>
    <property type="molecule type" value="Genomic_DNA"/>
</dbReference>
<proteinExistence type="predicted"/>
<dbReference type="AlphaFoldDB" id="A0A5N4ASJ6"/>
<feature type="coiled-coil region" evidence="1">
    <location>
        <begin position="40"/>
        <end position="74"/>
    </location>
</feature>
<dbReference type="InParanoid" id="A0A5N4ASJ6"/>